<evidence type="ECO:0000256" key="2">
    <source>
        <dbReference type="ARBA" id="ARBA00022723"/>
    </source>
</evidence>
<dbReference type="FunFam" id="3.30.70.20:FF:000035">
    <property type="entry name" value="Iron hydrogenase 1"/>
    <property type="match status" value="1"/>
</dbReference>
<dbReference type="InterPro" id="IPR009016">
    <property type="entry name" value="Fe_hydrogenase"/>
</dbReference>
<dbReference type="SUPFAM" id="SSF54862">
    <property type="entry name" value="4Fe-4S ferredoxins"/>
    <property type="match status" value="1"/>
</dbReference>
<keyword evidence="1" id="KW-0004">4Fe-4S</keyword>
<dbReference type="RefSeq" id="WP_089966243.1">
    <property type="nucleotide sequence ID" value="NZ_FNJM01000001.1"/>
</dbReference>
<dbReference type="NCBIfam" id="NF040763">
    <property type="entry name" value="FeFe_hydrog_A6"/>
    <property type="match status" value="1"/>
</dbReference>
<keyword evidence="5" id="KW-0411">Iron-sulfur</keyword>
<dbReference type="Proteomes" id="UP000198597">
    <property type="component" value="Unassembled WGS sequence"/>
</dbReference>
<dbReference type="OrthoDB" id="9805142at2"/>
<keyword evidence="10" id="KW-1185">Reference proteome</keyword>
<dbReference type="NCBIfam" id="TIGR02512">
    <property type="entry name" value="FeFe_hydrog_A"/>
    <property type="match status" value="1"/>
</dbReference>
<dbReference type="PROSITE" id="PS51839">
    <property type="entry name" value="4FE4S_HC3"/>
    <property type="match status" value="1"/>
</dbReference>
<dbReference type="EMBL" id="FNJM01000001">
    <property type="protein sequence ID" value="SDO94793.1"/>
    <property type="molecule type" value="Genomic_DNA"/>
</dbReference>
<dbReference type="InterPro" id="IPR050340">
    <property type="entry name" value="Cytosolic_Fe-S_CAF"/>
</dbReference>
<evidence type="ECO:0000259" key="6">
    <source>
        <dbReference type="PROSITE" id="PS51085"/>
    </source>
</evidence>
<dbReference type="AlphaFoldDB" id="A0A1H0NQ79"/>
<keyword evidence="2" id="KW-0479">Metal-binding</keyword>
<dbReference type="GO" id="GO:0005506">
    <property type="term" value="F:iron ion binding"/>
    <property type="evidence" value="ECO:0007669"/>
    <property type="project" value="InterPro"/>
</dbReference>
<dbReference type="Pfam" id="PF10588">
    <property type="entry name" value="NADH-G_4Fe-4S_3"/>
    <property type="match status" value="1"/>
</dbReference>
<keyword evidence="4" id="KW-0408">Iron</keyword>
<dbReference type="InterPro" id="IPR003149">
    <property type="entry name" value="Fe_hydrogenase_ssu"/>
</dbReference>
<dbReference type="CDD" id="cd00207">
    <property type="entry name" value="fer2"/>
    <property type="match status" value="1"/>
</dbReference>
<reference evidence="9 10" key="1">
    <citation type="submission" date="2016-10" db="EMBL/GenBank/DDBJ databases">
        <authorList>
            <person name="de Groot N.N."/>
        </authorList>
    </citation>
    <scope>NUCLEOTIDE SEQUENCE [LARGE SCALE GENOMIC DNA]</scope>
    <source>
        <strain evidence="9 10">DSM 12272</strain>
    </source>
</reference>
<dbReference type="PROSITE" id="PS00198">
    <property type="entry name" value="4FE4S_FER_1"/>
    <property type="match status" value="1"/>
</dbReference>
<dbReference type="SUPFAM" id="SSF53920">
    <property type="entry name" value="Fe-only hydrogenase"/>
    <property type="match status" value="1"/>
</dbReference>
<sequence>MANITINNRKLEVENGSTILEAAKKISVNIPTLCHMHMIDGKSRNCKGSCRVCVVEVKGRKSLQAACAVEVTDGMFIKTNSTRVIRARKTIVELLLSTHPNDCLKCNKNLNCELQTLAAELGVDRNRFDGENIGCKIDNSSFAIVRDMNKCILCRRCVTACNDVQNINILTPINRGIKTYISNSFNRPITDTACTYCGQCVAVCPTGALMEVENYSEIWPLLEDENKCVVAEIAPAVRVALGEEFGLPPGSITTKKIVSALKSLGFNAVYDTNFAADLTIMEESNEFVNRFKSGENMPLLTSCCPAWINFVEQNYEESINLLSTCKSPHQMFGSIAKEYLPKYLKVKKENLVVVSIMPCIAKKYEAKREEMNNNGIRDVDIVITTRELAKMIKEAGIDFNNIKDEEFDTPFGESTGAAIIFGSSGGVMEAALRTAYEVLTESTLDTIDFKMLRGLDNIKEATVNINGRDINVAAISSLAKAREIMEEIRLGKCKYDFIEVMACPGGCVNGGGQPLIKSNREVLKKRINAIYNEDSSNEVRKSHENPMIKKLYEEFLGEPNSIISHSLLHTVYKSKK</sequence>
<dbReference type="Gene3D" id="3.30.70.20">
    <property type="match status" value="1"/>
</dbReference>
<dbReference type="InterPro" id="IPR017896">
    <property type="entry name" value="4Fe4S_Fe-S-bd"/>
</dbReference>
<evidence type="ECO:0000256" key="1">
    <source>
        <dbReference type="ARBA" id="ARBA00022485"/>
    </source>
</evidence>
<proteinExistence type="predicted"/>
<dbReference type="Gene3D" id="3.40.50.1780">
    <property type="match status" value="1"/>
</dbReference>
<dbReference type="InterPro" id="IPR017900">
    <property type="entry name" value="4Fe4S_Fe_S_CS"/>
</dbReference>
<dbReference type="InterPro" id="IPR004108">
    <property type="entry name" value="Fe_hydrogenase_lsu_C"/>
</dbReference>
<feature type="domain" description="2Fe-2S ferredoxin-type" evidence="6">
    <location>
        <begin position="2"/>
        <end position="83"/>
    </location>
</feature>
<keyword evidence="3" id="KW-0677">Repeat</keyword>
<evidence type="ECO:0000256" key="4">
    <source>
        <dbReference type="ARBA" id="ARBA00023004"/>
    </source>
</evidence>
<dbReference type="GO" id="GO:0051539">
    <property type="term" value="F:4 iron, 4 sulfur cluster binding"/>
    <property type="evidence" value="ECO:0007669"/>
    <property type="project" value="UniProtKB-KW"/>
</dbReference>
<dbReference type="SUPFAM" id="SSF54292">
    <property type="entry name" value="2Fe-2S ferredoxin-like"/>
    <property type="match status" value="1"/>
</dbReference>
<dbReference type="Pfam" id="PF13510">
    <property type="entry name" value="Fer2_4"/>
    <property type="match status" value="1"/>
</dbReference>
<dbReference type="Gene3D" id="4.10.260.20">
    <property type="entry name" value="Iron hydrogenase, small subunit"/>
    <property type="match status" value="1"/>
</dbReference>
<dbReference type="SMART" id="SM00929">
    <property type="entry name" value="NADH-G_4Fe-4S_3"/>
    <property type="match status" value="1"/>
</dbReference>
<evidence type="ECO:0000259" key="8">
    <source>
        <dbReference type="PROSITE" id="PS51839"/>
    </source>
</evidence>
<dbReference type="SMART" id="SM00902">
    <property type="entry name" value="Fe_hyd_SSU"/>
    <property type="match status" value="1"/>
</dbReference>
<dbReference type="InterPro" id="IPR036991">
    <property type="entry name" value="Fe_hydrogenase_ssu_sf"/>
</dbReference>
<evidence type="ECO:0000256" key="3">
    <source>
        <dbReference type="ARBA" id="ARBA00022737"/>
    </source>
</evidence>
<evidence type="ECO:0000256" key="5">
    <source>
        <dbReference type="ARBA" id="ARBA00023014"/>
    </source>
</evidence>
<gene>
    <name evidence="9" type="ORF">SAMN04488529_101909</name>
</gene>
<dbReference type="PROSITE" id="PS51085">
    <property type="entry name" value="2FE2S_FER_2"/>
    <property type="match status" value="1"/>
</dbReference>
<feature type="domain" description="4Fe-4S ferredoxin-type" evidence="7">
    <location>
        <begin position="186"/>
        <end position="215"/>
    </location>
</feature>
<protein>
    <submittedName>
        <fullName evidence="9">NAD(P)-dependent iron-only hydrogenase catalytic subunit</fullName>
    </submittedName>
</protein>
<dbReference type="InterPro" id="IPR019574">
    <property type="entry name" value="NADH_UbQ_OxRdtase_Gsu_4Fe4S-bd"/>
</dbReference>
<feature type="domain" description="4Fe-4S His(Cys)3-ligated-type" evidence="8">
    <location>
        <begin position="83"/>
        <end position="122"/>
    </location>
</feature>
<feature type="domain" description="4Fe-4S ferredoxin-type" evidence="7">
    <location>
        <begin position="142"/>
        <end position="172"/>
    </location>
</feature>
<evidence type="ECO:0000313" key="10">
    <source>
        <dbReference type="Proteomes" id="UP000198597"/>
    </source>
</evidence>
<dbReference type="Gene3D" id="3.40.950.10">
    <property type="entry name" value="Fe-only Hydrogenase (Larger Subunit), Chain L, domain 3"/>
    <property type="match status" value="1"/>
</dbReference>
<dbReference type="GO" id="GO:0008901">
    <property type="term" value="F:ferredoxin hydrogenase activity"/>
    <property type="evidence" value="ECO:0007669"/>
    <property type="project" value="InterPro"/>
</dbReference>
<dbReference type="InterPro" id="IPR013352">
    <property type="entry name" value="Fe_hydrogenase_subset"/>
</dbReference>
<dbReference type="InterPro" id="IPR001041">
    <property type="entry name" value="2Fe-2S_ferredoxin-type"/>
</dbReference>
<name>A0A1H0NQ79_9CLOT</name>
<dbReference type="InterPro" id="IPR036010">
    <property type="entry name" value="2Fe-2S_ferredoxin-like_sf"/>
</dbReference>
<dbReference type="PROSITE" id="PS51379">
    <property type="entry name" value="4FE4S_FER_2"/>
    <property type="match status" value="2"/>
</dbReference>
<dbReference type="Pfam" id="PF02256">
    <property type="entry name" value="Fe_hyd_SSU"/>
    <property type="match status" value="1"/>
</dbReference>
<dbReference type="Gene3D" id="3.10.20.740">
    <property type="match status" value="1"/>
</dbReference>
<dbReference type="Pfam" id="PF12838">
    <property type="entry name" value="Fer4_7"/>
    <property type="match status" value="1"/>
</dbReference>
<accession>A0A1H0NQ79</accession>
<dbReference type="InterPro" id="IPR049830">
    <property type="entry name" value="HndD"/>
</dbReference>
<evidence type="ECO:0000259" key="7">
    <source>
        <dbReference type="PROSITE" id="PS51379"/>
    </source>
</evidence>
<dbReference type="STRING" id="94869.SAMN04488529_101909"/>
<dbReference type="Pfam" id="PF02906">
    <property type="entry name" value="Fe_hyd_lg_C"/>
    <property type="match status" value="1"/>
</dbReference>
<evidence type="ECO:0000313" key="9">
    <source>
        <dbReference type="EMBL" id="SDO94793.1"/>
    </source>
</evidence>
<organism evidence="9 10">
    <name type="scientific">Clostridium gasigenes</name>
    <dbReference type="NCBI Taxonomy" id="94869"/>
    <lineage>
        <taxon>Bacteria</taxon>
        <taxon>Bacillati</taxon>
        <taxon>Bacillota</taxon>
        <taxon>Clostridia</taxon>
        <taxon>Eubacteriales</taxon>
        <taxon>Clostridiaceae</taxon>
        <taxon>Clostridium</taxon>
    </lineage>
</organism>
<dbReference type="PANTHER" id="PTHR11615">
    <property type="entry name" value="NITRATE, FORMATE, IRON DEHYDROGENASE"/>
    <property type="match status" value="1"/>
</dbReference>